<organism evidence="12 13">
    <name type="scientific">Quillaja saponaria</name>
    <name type="common">Soap bark tree</name>
    <dbReference type="NCBI Taxonomy" id="32244"/>
    <lineage>
        <taxon>Eukaryota</taxon>
        <taxon>Viridiplantae</taxon>
        <taxon>Streptophyta</taxon>
        <taxon>Embryophyta</taxon>
        <taxon>Tracheophyta</taxon>
        <taxon>Spermatophyta</taxon>
        <taxon>Magnoliopsida</taxon>
        <taxon>eudicotyledons</taxon>
        <taxon>Gunneridae</taxon>
        <taxon>Pentapetalae</taxon>
        <taxon>rosids</taxon>
        <taxon>fabids</taxon>
        <taxon>Fabales</taxon>
        <taxon>Quillajaceae</taxon>
        <taxon>Quillaja</taxon>
    </lineage>
</organism>
<dbReference type="GO" id="GO:0008270">
    <property type="term" value="F:zinc ion binding"/>
    <property type="evidence" value="ECO:0007669"/>
    <property type="project" value="UniProtKB-KW"/>
</dbReference>
<evidence type="ECO:0000256" key="10">
    <source>
        <dbReference type="SAM" id="MobiDB-lite"/>
    </source>
</evidence>
<keyword evidence="13" id="KW-1185">Reference proteome</keyword>
<feature type="domain" description="ZF-HD dimerization-type" evidence="11">
    <location>
        <begin position="55"/>
        <end position="106"/>
    </location>
</feature>
<keyword evidence="4" id="KW-0862">Zinc</keyword>
<dbReference type="Pfam" id="PF04770">
    <property type="entry name" value="ZF-HD_dimer"/>
    <property type="match status" value="1"/>
</dbReference>
<gene>
    <name evidence="12" type="ORF">O6P43_033018</name>
</gene>
<dbReference type="NCBIfam" id="TIGR01565">
    <property type="entry name" value="homeo_ZF_HD"/>
    <property type="match status" value="1"/>
</dbReference>
<dbReference type="Gene3D" id="1.10.10.60">
    <property type="entry name" value="Homeodomain-like"/>
    <property type="match status" value="1"/>
</dbReference>
<keyword evidence="3 12" id="KW-0863">Zinc-finger</keyword>
<evidence type="ECO:0000256" key="5">
    <source>
        <dbReference type="ARBA" id="ARBA00023015"/>
    </source>
</evidence>
<evidence type="ECO:0000256" key="8">
    <source>
        <dbReference type="ARBA" id="ARBA00023163"/>
    </source>
</evidence>
<dbReference type="GO" id="GO:0050793">
    <property type="term" value="P:regulation of developmental process"/>
    <property type="evidence" value="ECO:0007669"/>
    <property type="project" value="TreeGrafter"/>
</dbReference>
<keyword evidence="6 12" id="KW-0238">DNA-binding</keyword>
<keyword evidence="9" id="KW-0539">Nucleus</keyword>
<keyword evidence="5" id="KW-0805">Transcription regulation</keyword>
<dbReference type="KEGG" id="qsa:O6P43_033018"/>
<dbReference type="SUPFAM" id="SSF46689">
    <property type="entry name" value="Homeodomain-like"/>
    <property type="match status" value="1"/>
</dbReference>
<comment type="caution">
    <text evidence="12">The sequence shown here is derived from an EMBL/GenBank/DDBJ whole genome shotgun (WGS) entry which is preliminary data.</text>
</comment>
<evidence type="ECO:0000256" key="1">
    <source>
        <dbReference type="ARBA" id="ARBA00004123"/>
    </source>
</evidence>
<feature type="compositionally biased region" description="Pro residues" evidence="10">
    <location>
        <begin position="148"/>
        <end position="169"/>
    </location>
</feature>
<dbReference type="PANTHER" id="PTHR31948">
    <property type="entry name" value="ZINC-FINGER HOMEODOMAIN PROTEIN 2"/>
    <property type="match status" value="1"/>
</dbReference>
<dbReference type="EMBL" id="JARAOO010000014">
    <property type="protein sequence ID" value="KAJ7943477.1"/>
    <property type="molecule type" value="Genomic_DNA"/>
</dbReference>
<proteinExistence type="predicted"/>
<feature type="region of interest" description="Disordered" evidence="10">
    <location>
        <begin position="107"/>
        <end position="172"/>
    </location>
</feature>
<evidence type="ECO:0000256" key="3">
    <source>
        <dbReference type="ARBA" id="ARBA00022771"/>
    </source>
</evidence>
<evidence type="ECO:0000259" key="11">
    <source>
        <dbReference type="PROSITE" id="PS51523"/>
    </source>
</evidence>
<evidence type="ECO:0000256" key="4">
    <source>
        <dbReference type="ARBA" id="ARBA00022833"/>
    </source>
</evidence>
<evidence type="ECO:0000256" key="7">
    <source>
        <dbReference type="ARBA" id="ARBA00023155"/>
    </source>
</evidence>
<dbReference type="InterPro" id="IPR006455">
    <property type="entry name" value="Homeodomain_ZF_HD"/>
</dbReference>
<feature type="compositionally biased region" description="Polar residues" evidence="10">
    <location>
        <begin position="109"/>
        <end position="122"/>
    </location>
</feature>
<name>A0AAD7KPQ3_QUISA</name>
<evidence type="ECO:0000256" key="9">
    <source>
        <dbReference type="ARBA" id="ARBA00023242"/>
    </source>
</evidence>
<dbReference type="InterPro" id="IPR009057">
    <property type="entry name" value="Homeodomain-like_sf"/>
</dbReference>
<evidence type="ECO:0000256" key="6">
    <source>
        <dbReference type="ARBA" id="ARBA00023125"/>
    </source>
</evidence>
<dbReference type="Proteomes" id="UP001163823">
    <property type="component" value="Chromosome 14"/>
</dbReference>
<keyword evidence="2" id="KW-0479">Metal-binding</keyword>
<keyword evidence="7 12" id="KW-0371">Homeobox</keyword>
<dbReference type="AlphaFoldDB" id="A0AAD7KPQ3"/>
<evidence type="ECO:0000313" key="13">
    <source>
        <dbReference type="Proteomes" id="UP001163823"/>
    </source>
</evidence>
<dbReference type="GO" id="GO:0005634">
    <property type="term" value="C:nucleus"/>
    <property type="evidence" value="ECO:0007669"/>
    <property type="project" value="UniProtKB-SubCell"/>
</dbReference>
<dbReference type="PROSITE" id="PS51523">
    <property type="entry name" value="ZF_HD_DIMER"/>
    <property type="match status" value="1"/>
</dbReference>
<comment type="subcellular location">
    <subcellularLocation>
        <location evidence="1">Nucleus</location>
    </subcellularLocation>
</comment>
<dbReference type="PANTHER" id="PTHR31948:SF72">
    <property type="entry name" value="ZINC-FINGER HOMEODOMAIN PROTEIN 10"/>
    <property type="match status" value="1"/>
</dbReference>
<dbReference type="InterPro" id="IPR006456">
    <property type="entry name" value="ZF_HD_homeobox_Cys/His_dimer"/>
</dbReference>
<accession>A0AAD7KPQ3</accession>
<sequence length="329" mass="36048">MDLTIKTNKTLETDTQTPQQTATNIKSLSFTNGLFKRHQPTLLQPIVPPSTVVSFKECLKNHAASIGGHALDGCGEFMPSSTSNPTDPTSLKCAACGCHRNFHRRDTQDSNPYFLNRLFSTSPAVPPPPAQPPLPHRGLSSSTSPSTSPSPSPSFPSPTSSPSPPPVSHFPPSFNTSVPHMLLALGNAYSAPFDEHHRNVNQTVTKTENLIGKKRSRTKFSQEQKEKMYLFSEKVGWKLQKGEERLVQEFCNDVGVCKGVFKVWMHNNKNRRSEMGSDKINVDNGNGDRAADFDTNVSAYNINGIQSGNHQNENFSVNPHVSTNGSDSS</sequence>
<feature type="compositionally biased region" description="Pro residues" evidence="10">
    <location>
        <begin position="124"/>
        <end position="135"/>
    </location>
</feature>
<dbReference type="GO" id="GO:0000976">
    <property type="term" value="F:transcription cis-regulatory region binding"/>
    <property type="evidence" value="ECO:0007669"/>
    <property type="project" value="TreeGrafter"/>
</dbReference>
<keyword evidence="8" id="KW-0804">Transcription</keyword>
<evidence type="ECO:0000256" key="2">
    <source>
        <dbReference type="ARBA" id="ARBA00022723"/>
    </source>
</evidence>
<evidence type="ECO:0000313" key="12">
    <source>
        <dbReference type="EMBL" id="KAJ7943477.1"/>
    </source>
</evidence>
<dbReference type="GO" id="GO:0003700">
    <property type="term" value="F:DNA-binding transcription factor activity"/>
    <property type="evidence" value="ECO:0007669"/>
    <property type="project" value="TreeGrafter"/>
</dbReference>
<feature type="region of interest" description="Disordered" evidence="10">
    <location>
        <begin position="304"/>
        <end position="329"/>
    </location>
</feature>
<reference evidence="12" key="1">
    <citation type="journal article" date="2023" name="Science">
        <title>Elucidation of the pathway for biosynthesis of saponin adjuvants from the soapbark tree.</title>
        <authorList>
            <person name="Reed J."/>
            <person name="Orme A."/>
            <person name="El-Demerdash A."/>
            <person name="Owen C."/>
            <person name="Martin L.B.B."/>
            <person name="Misra R.C."/>
            <person name="Kikuchi S."/>
            <person name="Rejzek M."/>
            <person name="Martin A.C."/>
            <person name="Harkess A."/>
            <person name="Leebens-Mack J."/>
            <person name="Louveau T."/>
            <person name="Stephenson M.J."/>
            <person name="Osbourn A."/>
        </authorList>
    </citation>
    <scope>NUCLEOTIDE SEQUENCE</scope>
    <source>
        <strain evidence="12">S10</strain>
    </source>
</reference>
<dbReference type="NCBIfam" id="TIGR01566">
    <property type="entry name" value="ZF_HD_prot_N"/>
    <property type="match status" value="1"/>
</dbReference>
<protein>
    <submittedName>
        <fullName evidence="12">Zinc-finger homeodomain protein 11</fullName>
    </submittedName>
</protein>